<protein>
    <recommendedName>
        <fullName evidence="4">Acid phosphatase</fullName>
    </recommendedName>
</protein>
<dbReference type="AlphaFoldDB" id="A0A9P7N6J1"/>
<dbReference type="GO" id="GO:0016788">
    <property type="term" value="F:hydrolase activity, acting on ester bonds"/>
    <property type="evidence" value="ECO:0007669"/>
    <property type="project" value="InterPro"/>
</dbReference>
<keyword evidence="3" id="KW-1185">Reference proteome</keyword>
<dbReference type="PANTHER" id="PTHR31956:SF15">
    <property type="entry name" value="ACID PHOSPHATASE PHOA"/>
    <property type="match status" value="1"/>
</dbReference>
<dbReference type="InterPro" id="IPR007312">
    <property type="entry name" value="Phosphoesterase"/>
</dbReference>
<dbReference type="InterPro" id="IPR017850">
    <property type="entry name" value="Alkaline_phosphatase_core_sf"/>
</dbReference>
<name>A0A9P7N6J1_9HYPO</name>
<evidence type="ECO:0008006" key="4">
    <source>
        <dbReference type="Google" id="ProtNLM"/>
    </source>
</evidence>
<dbReference type="PANTHER" id="PTHR31956">
    <property type="entry name" value="NON-SPECIFIC PHOSPHOLIPASE C4-RELATED"/>
    <property type="match status" value="1"/>
</dbReference>
<comment type="caution">
    <text evidence="2">The sequence shown here is derived from an EMBL/GenBank/DDBJ whole genome shotgun (WGS) entry which is preliminary data.</text>
</comment>
<evidence type="ECO:0000313" key="3">
    <source>
        <dbReference type="Proteomes" id="UP000748025"/>
    </source>
</evidence>
<reference evidence="2" key="1">
    <citation type="journal article" date="2020" name="bioRxiv">
        <title>Whole genome comparisons of ergot fungi reveals the divergence and evolution of species within the genus Claviceps are the result of varying mechanisms driving genome evolution and host range expansion.</title>
        <authorList>
            <person name="Wyka S.A."/>
            <person name="Mondo S.J."/>
            <person name="Liu M."/>
            <person name="Dettman J."/>
            <person name="Nalam V."/>
            <person name="Broders K.D."/>
        </authorList>
    </citation>
    <scope>NUCLEOTIDE SEQUENCE</scope>
    <source>
        <strain evidence="2">CCC 602</strain>
    </source>
</reference>
<dbReference type="Proteomes" id="UP000748025">
    <property type="component" value="Unassembled WGS sequence"/>
</dbReference>
<dbReference type="OrthoDB" id="5135119at2759"/>
<accession>A0A9P7N6J1</accession>
<organism evidence="2 3">
    <name type="scientific">Claviceps pusilla</name>
    <dbReference type="NCBI Taxonomy" id="123648"/>
    <lineage>
        <taxon>Eukaryota</taxon>
        <taxon>Fungi</taxon>
        <taxon>Dikarya</taxon>
        <taxon>Ascomycota</taxon>
        <taxon>Pezizomycotina</taxon>
        <taxon>Sordariomycetes</taxon>
        <taxon>Hypocreomycetidae</taxon>
        <taxon>Hypocreales</taxon>
        <taxon>Clavicipitaceae</taxon>
        <taxon>Claviceps</taxon>
    </lineage>
</organism>
<evidence type="ECO:0000256" key="1">
    <source>
        <dbReference type="ARBA" id="ARBA00022801"/>
    </source>
</evidence>
<sequence length="307" mass="35442">MENDGFLRAPRNVSTVIDLLETRGISWAHYQEDMPYTGFEGLKYKNQKTGANDYVRKHNPAIMHDSVTYSEHRLSQIKNLSMIDTSRSLFHQDLKQNKLPQWMFITPNMTSDGHDSSVTTAGKWCRTFLEPLLHDRNFMQKTLVLVTWDENEKYADRNNILGILLGDAVPRRLRGSEDKTFYNHYSEIATVSANWNLPTLGRWDVGANVYKFVAKKTGDKLRAWRSKQQLQAMHWNWSYAGVFNEQGGNKAWPKPNLALDKCQHGRPILQAIKDAYKHSDAPTYYEDSIEVPDGLFPPKGYEPVEEE</sequence>
<keyword evidence="1" id="KW-0378">Hydrolase</keyword>
<dbReference type="GO" id="GO:0009395">
    <property type="term" value="P:phospholipid catabolic process"/>
    <property type="evidence" value="ECO:0007669"/>
    <property type="project" value="TreeGrafter"/>
</dbReference>
<evidence type="ECO:0000313" key="2">
    <source>
        <dbReference type="EMBL" id="KAG5997302.1"/>
    </source>
</evidence>
<dbReference type="EMBL" id="SRPW01001969">
    <property type="protein sequence ID" value="KAG5997302.1"/>
    <property type="molecule type" value="Genomic_DNA"/>
</dbReference>
<proteinExistence type="predicted"/>
<dbReference type="Pfam" id="PF04185">
    <property type="entry name" value="Phosphoesterase"/>
    <property type="match status" value="1"/>
</dbReference>
<dbReference type="Gene3D" id="3.40.720.10">
    <property type="entry name" value="Alkaline Phosphatase, subunit A"/>
    <property type="match status" value="1"/>
</dbReference>
<gene>
    <name evidence="2" type="ORF">E4U43_002680</name>
</gene>